<feature type="compositionally biased region" description="Low complexity" evidence="1">
    <location>
        <begin position="9"/>
        <end position="21"/>
    </location>
</feature>
<dbReference type="AlphaFoldDB" id="A0A518N398"/>
<evidence type="ECO:0000313" key="4">
    <source>
        <dbReference type="Proteomes" id="UP000316584"/>
    </source>
</evidence>
<keyword evidence="2" id="KW-0472">Membrane</keyword>
<dbReference type="OrthoDB" id="5702865at2"/>
<proteinExistence type="predicted"/>
<keyword evidence="2" id="KW-1133">Transmembrane helix</keyword>
<keyword evidence="2" id="KW-0812">Transmembrane</keyword>
<organism evidence="3 4">
    <name type="scientific">Luteimonas granuli</name>
    <dbReference type="NCBI Taxonomy" id="1176533"/>
    <lineage>
        <taxon>Bacteria</taxon>
        <taxon>Pseudomonadati</taxon>
        <taxon>Pseudomonadota</taxon>
        <taxon>Gammaproteobacteria</taxon>
        <taxon>Lysobacterales</taxon>
        <taxon>Lysobacteraceae</taxon>
        <taxon>Luteimonas</taxon>
    </lineage>
</organism>
<dbReference type="Proteomes" id="UP000316584">
    <property type="component" value="Chromosome"/>
</dbReference>
<keyword evidence="4" id="KW-1185">Reference proteome</keyword>
<gene>
    <name evidence="3" type="ORF">FPZ22_05095</name>
</gene>
<dbReference type="InterPro" id="IPR012902">
    <property type="entry name" value="N_methyl_site"/>
</dbReference>
<dbReference type="NCBIfam" id="TIGR02532">
    <property type="entry name" value="IV_pilin_GFxxxE"/>
    <property type="match status" value="1"/>
</dbReference>
<accession>A0A518N398</accession>
<feature type="region of interest" description="Disordered" evidence="1">
    <location>
        <begin position="1"/>
        <end position="61"/>
    </location>
</feature>
<name>A0A518N398_9GAMM</name>
<reference evidence="3 4" key="1">
    <citation type="submission" date="2019-07" db="EMBL/GenBank/DDBJ databases">
        <title>Full genome sequence of Luteimonas sp. Gr-4.</title>
        <authorList>
            <person name="Im W.-T."/>
        </authorList>
    </citation>
    <scope>NUCLEOTIDE SEQUENCE [LARGE SCALE GENOMIC DNA]</scope>
    <source>
        <strain evidence="3 4">Gr-4</strain>
    </source>
</reference>
<evidence type="ECO:0000256" key="2">
    <source>
        <dbReference type="SAM" id="Phobius"/>
    </source>
</evidence>
<evidence type="ECO:0000256" key="1">
    <source>
        <dbReference type="SAM" id="MobiDB-lite"/>
    </source>
</evidence>
<dbReference type="EMBL" id="CP042218">
    <property type="protein sequence ID" value="QDW66347.1"/>
    <property type="molecule type" value="Genomic_DNA"/>
</dbReference>
<dbReference type="Pfam" id="PF07963">
    <property type="entry name" value="N_methyl"/>
    <property type="match status" value="1"/>
</dbReference>
<sequence>MARGGRCGRGAAAAGRTADGGARTGPRDPPAARRRCEHAGGTARRLVPRDGGGAGGPAQRRLRQCAGTAADPPPGGRLPGGGALLPDHPDAAAVNAVRACTSRSAQAGFTLLEAIVAMVVMGTCLLALYGWLSTNTIAVTRAQAQMRAVADARSALAAIESINPMSERSGTREIPPLTVSWDSTPLTPTRPGISQAGMPTLFDFALYRLDVRVAREGAVVREFQVRRVGWVQARSGGFVE</sequence>
<evidence type="ECO:0000313" key="3">
    <source>
        <dbReference type="EMBL" id="QDW66347.1"/>
    </source>
</evidence>
<protein>
    <submittedName>
        <fullName evidence="3">Type II secretion system protein</fullName>
    </submittedName>
</protein>
<dbReference type="KEGG" id="lug:FPZ22_05095"/>
<feature type="transmembrane region" description="Helical" evidence="2">
    <location>
        <begin position="111"/>
        <end position="132"/>
    </location>
</feature>